<comment type="caution">
    <text evidence="2">The sequence shown here is derived from an EMBL/GenBank/DDBJ whole genome shotgun (WGS) entry which is preliminary data.</text>
</comment>
<evidence type="ECO:0008006" key="4">
    <source>
        <dbReference type="Google" id="ProtNLM"/>
    </source>
</evidence>
<dbReference type="AlphaFoldDB" id="A0A9Q0EJQ0"/>
<dbReference type="EMBL" id="JANIIK010000042">
    <property type="protein sequence ID" value="KAJ3607021.1"/>
    <property type="molecule type" value="Genomic_DNA"/>
</dbReference>
<feature type="compositionally biased region" description="Low complexity" evidence="1">
    <location>
        <begin position="674"/>
        <end position="687"/>
    </location>
</feature>
<feature type="region of interest" description="Disordered" evidence="1">
    <location>
        <begin position="186"/>
        <end position="209"/>
    </location>
</feature>
<reference evidence="2" key="1">
    <citation type="submission" date="2022-07" db="EMBL/GenBank/DDBJ databases">
        <title>Chromosome-level genome of Muraenolepis orangiensis.</title>
        <authorList>
            <person name="Kim J."/>
        </authorList>
    </citation>
    <scope>NUCLEOTIDE SEQUENCE</scope>
    <source>
        <strain evidence="2">KU_S4_2022</strain>
        <tissue evidence="2">Muscle</tissue>
    </source>
</reference>
<evidence type="ECO:0000313" key="2">
    <source>
        <dbReference type="EMBL" id="KAJ3607021.1"/>
    </source>
</evidence>
<feature type="region of interest" description="Disordered" evidence="1">
    <location>
        <begin position="717"/>
        <end position="738"/>
    </location>
</feature>
<accession>A0A9Q0EJQ0</accession>
<sequence length="801" mass="83756">MSVPCSILGMNDVAWQETRGGMLHANGAPETGVVRVHGGGPLATVGVAGQVPGGPHLQGMDRGSNSTPGTPQPPLSGRSQDDATVGYFFQRQPGEQLGGCVPSKHRWPTGDGNHIDQVRAADEMNYDFQALALESRGMGEHLPAKKLWDSDELAKDGRKGMLLGEEWRENAWGSSHHSVSQPIMVQQRPGQSFHGNGEANSVLSPRSEGGGLGVSMVEYVLSSSPGDKMDSRYRNGGYGAGDADPDGREKSDVPDKTSPFEEDKNPEMKSGEEGDSSKANGRGLLNGMDRDCKDFNPTPGSRQASPTEANKGPNEDFQGHDGQGMGGMEQQAAVESLQFDYAGNQIQVDSSGTPVGLFDYNNQQQLFQRSNHLTVQQLTAAQQQQYALAAAQQQHLAGLAPAFVPNPYIINAGPPGTDPYTAAGLAAAAASLAGPTVVPPQYYGVPWGVYPANLFQQQAAANANHSANQQVMRAGNNQRPLTPGQGQQSQQESLAAAAAGNPALAYAGMSGYQVLAPAAYYDQNGALVMGPGARGGLGGPMRLVQTPLLINPAAAQAGNAMYRSLQSQSSSLFSHASAGQPPPSSSLGFGGAQGSLGVGLASALGGFGSSVSSSSSSSVSRRDSLLASSDLYKRGSSLTPIGQPFYNSLGYSSSPSPIGLTPGHSPLTPPPSLPSSHGSSSSLHLGGLTNGSGRYISAAPGAEAKYRSSGGSASSLFNSSSQLFPPARPRYSRSDVMPSGRSRLLEDFRNNRFPNLQLRDLPGHMVEFSQDQHGSRYPPPPPPPEHTYVPSCFFGETDACK</sequence>
<evidence type="ECO:0000256" key="1">
    <source>
        <dbReference type="SAM" id="MobiDB-lite"/>
    </source>
</evidence>
<evidence type="ECO:0000313" key="3">
    <source>
        <dbReference type="Proteomes" id="UP001148018"/>
    </source>
</evidence>
<dbReference type="Gene3D" id="1.25.10.10">
    <property type="entry name" value="Leucine-rich Repeat Variant"/>
    <property type="match status" value="1"/>
</dbReference>
<gene>
    <name evidence="2" type="ORF">NHX12_026536</name>
</gene>
<feature type="region of interest" description="Disordered" evidence="1">
    <location>
        <begin position="223"/>
        <end position="329"/>
    </location>
</feature>
<dbReference type="OrthoDB" id="668540at2759"/>
<dbReference type="Proteomes" id="UP001148018">
    <property type="component" value="Unassembled WGS sequence"/>
</dbReference>
<feature type="compositionally biased region" description="Polar residues" evidence="1">
    <location>
        <begin position="186"/>
        <end position="204"/>
    </location>
</feature>
<keyword evidence="3" id="KW-1185">Reference proteome</keyword>
<proteinExistence type="predicted"/>
<feature type="region of interest" description="Disordered" evidence="1">
    <location>
        <begin position="657"/>
        <end position="687"/>
    </location>
</feature>
<dbReference type="InterPro" id="IPR011989">
    <property type="entry name" value="ARM-like"/>
</dbReference>
<feature type="compositionally biased region" description="Basic and acidic residues" evidence="1">
    <location>
        <begin position="245"/>
        <end position="276"/>
    </location>
</feature>
<feature type="compositionally biased region" description="Polar residues" evidence="1">
    <location>
        <begin position="298"/>
        <end position="308"/>
    </location>
</feature>
<name>A0A9Q0EJQ0_9TELE</name>
<feature type="region of interest" description="Disordered" evidence="1">
    <location>
        <begin position="475"/>
        <end position="494"/>
    </location>
</feature>
<protein>
    <recommendedName>
        <fullName evidence="4">PUM2</fullName>
    </recommendedName>
</protein>
<feature type="region of interest" description="Disordered" evidence="1">
    <location>
        <begin position="49"/>
        <end position="81"/>
    </location>
</feature>
<feature type="compositionally biased region" description="Low complexity" evidence="1">
    <location>
        <begin position="484"/>
        <end position="494"/>
    </location>
</feature>
<organism evidence="2 3">
    <name type="scientific">Muraenolepis orangiensis</name>
    <name type="common">Patagonian moray cod</name>
    <dbReference type="NCBI Taxonomy" id="630683"/>
    <lineage>
        <taxon>Eukaryota</taxon>
        <taxon>Metazoa</taxon>
        <taxon>Chordata</taxon>
        <taxon>Craniata</taxon>
        <taxon>Vertebrata</taxon>
        <taxon>Euteleostomi</taxon>
        <taxon>Actinopterygii</taxon>
        <taxon>Neopterygii</taxon>
        <taxon>Teleostei</taxon>
        <taxon>Neoteleostei</taxon>
        <taxon>Acanthomorphata</taxon>
        <taxon>Zeiogadaria</taxon>
        <taxon>Gadariae</taxon>
        <taxon>Gadiformes</taxon>
        <taxon>Muraenolepidoidei</taxon>
        <taxon>Muraenolepididae</taxon>
        <taxon>Muraenolepis</taxon>
    </lineage>
</organism>